<name>A0A177KNC4_9BACI</name>
<sequence>MKKRRHIFSMTMTVLLTGSLLAPTTEAASFPDVYPNEKAYTAVEELLDRDLISGFPDGTFRQNEPVTRAQSAIFVGRVHGIDVNDQIELPFKDLSPKQAAYPYIAYYVNNGVFDLGERFYPNRPLTRAEMARTVVKALALNGTPDKPFSDVPSTHPDAVYIHALAANGLTSGVGHNKYDPNGIVTRGQIAIFMLNIDNFIGPDQEPEHQPIYDIDPHFTSNATEQQIFLLVNNERINAGVQPLKLANDLSHVARVKSKDMRDLDYFDHTSPTYGSPFKMMDDFGLDYTSAGENIAAGQDTAIRVMNSWMNSLGHRQNILNPDFTEIGIGYVEGGDYGSYFTQLFMTR</sequence>
<dbReference type="Proteomes" id="UP000077271">
    <property type="component" value="Unassembled WGS sequence"/>
</dbReference>
<feature type="chain" id="PRO_5008066229" description="SLH domain-containing protein" evidence="2">
    <location>
        <begin position="28"/>
        <end position="347"/>
    </location>
</feature>
<gene>
    <name evidence="4" type="ORF">AWH48_07765</name>
</gene>
<dbReference type="SUPFAM" id="SSF55797">
    <property type="entry name" value="PR-1-like"/>
    <property type="match status" value="1"/>
</dbReference>
<feature type="domain" description="SLH" evidence="3">
    <location>
        <begin position="90"/>
        <end position="143"/>
    </location>
</feature>
<evidence type="ECO:0000259" key="3">
    <source>
        <dbReference type="PROSITE" id="PS51272"/>
    </source>
</evidence>
<keyword evidence="1 2" id="KW-0732">Signal</keyword>
<feature type="domain" description="SLH" evidence="3">
    <location>
        <begin position="26"/>
        <end position="89"/>
    </location>
</feature>
<feature type="signal peptide" evidence="2">
    <location>
        <begin position="1"/>
        <end position="27"/>
    </location>
</feature>
<protein>
    <recommendedName>
        <fullName evidence="3">SLH domain-containing protein</fullName>
    </recommendedName>
</protein>
<dbReference type="Pfam" id="PF00188">
    <property type="entry name" value="CAP"/>
    <property type="match status" value="1"/>
</dbReference>
<dbReference type="RefSeq" id="WP_063975136.1">
    <property type="nucleotide sequence ID" value="NZ_LQWZ01000033.1"/>
</dbReference>
<dbReference type="PANTHER" id="PTHR31157">
    <property type="entry name" value="SCP DOMAIN-CONTAINING PROTEIN"/>
    <property type="match status" value="1"/>
</dbReference>
<dbReference type="InterPro" id="IPR001119">
    <property type="entry name" value="SLH_dom"/>
</dbReference>
<organism evidence="4 5">
    <name type="scientific">Domibacillus aminovorans</name>
    <dbReference type="NCBI Taxonomy" id="29332"/>
    <lineage>
        <taxon>Bacteria</taxon>
        <taxon>Bacillati</taxon>
        <taxon>Bacillota</taxon>
        <taxon>Bacilli</taxon>
        <taxon>Bacillales</taxon>
        <taxon>Bacillaceae</taxon>
        <taxon>Domibacillus</taxon>
    </lineage>
</organism>
<feature type="domain" description="SLH" evidence="3">
    <location>
        <begin position="144"/>
        <end position="207"/>
    </location>
</feature>
<dbReference type="PANTHER" id="PTHR31157:SF1">
    <property type="entry name" value="SCP DOMAIN-CONTAINING PROTEIN"/>
    <property type="match status" value="1"/>
</dbReference>
<dbReference type="Pfam" id="PF00395">
    <property type="entry name" value="SLH"/>
    <property type="match status" value="3"/>
</dbReference>
<dbReference type="InterPro" id="IPR014258">
    <property type="entry name" value="CAP_domain_YkwD-like"/>
</dbReference>
<reference evidence="4 5" key="1">
    <citation type="submission" date="2016-01" db="EMBL/GenBank/DDBJ databases">
        <title>Investigation of taxonomic status of Bacillus aminovorans.</title>
        <authorList>
            <person name="Verma A."/>
            <person name="Pal Y."/>
            <person name="Krishnamurthi S."/>
        </authorList>
    </citation>
    <scope>NUCLEOTIDE SEQUENCE [LARGE SCALE GENOMIC DNA]</scope>
    <source>
        <strain evidence="4 5">DSM 4337</strain>
    </source>
</reference>
<dbReference type="InterPro" id="IPR014044">
    <property type="entry name" value="CAP_dom"/>
</dbReference>
<dbReference type="PROSITE" id="PS51272">
    <property type="entry name" value="SLH"/>
    <property type="match status" value="3"/>
</dbReference>
<comment type="caution">
    <text evidence="4">The sequence shown here is derived from an EMBL/GenBank/DDBJ whole genome shotgun (WGS) entry which is preliminary data.</text>
</comment>
<dbReference type="InterPro" id="IPR035940">
    <property type="entry name" value="CAP_sf"/>
</dbReference>
<evidence type="ECO:0000256" key="1">
    <source>
        <dbReference type="ARBA" id="ARBA00022729"/>
    </source>
</evidence>
<proteinExistence type="predicted"/>
<evidence type="ECO:0000256" key="2">
    <source>
        <dbReference type="SAM" id="SignalP"/>
    </source>
</evidence>
<evidence type="ECO:0000313" key="5">
    <source>
        <dbReference type="Proteomes" id="UP000077271"/>
    </source>
</evidence>
<dbReference type="NCBIfam" id="TIGR02909">
    <property type="entry name" value="spore_YkwD"/>
    <property type="match status" value="1"/>
</dbReference>
<dbReference type="OrthoDB" id="9783944at2"/>
<dbReference type="CDD" id="cd05379">
    <property type="entry name" value="CAP_bacterial"/>
    <property type="match status" value="1"/>
</dbReference>
<evidence type="ECO:0000313" key="4">
    <source>
        <dbReference type="EMBL" id="OAH54486.1"/>
    </source>
</evidence>
<dbReference type="AlphaFoldDB" id="A0A177KNC4"/>
<dbReference type="Gene3D" id="3.40.33.10">
    <property type="entry name" value="CAP"/>
    <property type="match status" value="1"/>
</dbReference>
<dbReference type="EMBL" id="LQWZ01000033">
    <property type="protein sequence ID" value="OAH54486.1"/>
    <property type="molecule type" value="Genomic_DNA"/>
</dbReference>
<accession>A0A177KNC4</accession>